<feature type="binding site" evidence="1">
    <location>
        <position position="214"/>
    </location>
    <ligand>
        <name>Mg(2+)</name>
        <dbReference type="ChEBI" id="CHEBI:18420"/>
        <label>1</label>
        <note>catalytic</note>
    </ligand>
</feature>
<dbReference type="GO" id="GO:0008934">
    <property type="term" value="F:inositol monophosphate 1-phosphatase activity"/>
    <property type="evidence" value="ECO:0007669"/>
    <property type="project" value="TreeGrafter"/>
</dbReference>
<evidence type="ECO:0000313" key="2">
    <source>
        <dbReference type="EMBL" id="SBO94739.1"/>
    </source>
</evidence>
<feature type="binding site" evidence="1">
    <location>
        <position position="68"/>
    </location>
    <ligand>
        <name>Mg(2+)</name>
        <dbReference type="ChEBI" id="CHEBI:18420"/>
        <label>1</label>
        <note>catalytic</note>
    </ligand>
</feature>
<name>A0A1M4E7A0_9ACTN</name>
<evidence type="ECO:0000256" key="1">
    <source>
        <dbReference type="PIRSR" id="PIRSR600760-2"/>
    </source>
</evidence>
<dbReference type="EC" id="3.1.3.25" evidence="2"/>
<dbReference type="PANTHER" id="PTHR20854">
    <property type="entry name" value="INOSITOL MONOPHOSPHATASE"/>
    <property type="match status" value="1"/>
</dbReference>
<gene>
    <name evidence="2" type="ORF">BN4615_P4255</name>
</gene>
<dbReference type="PANTHER" id="PTHR20854:SF4">
    <property type="entry name" value="INOSITOL-1-MONOPHOSPHATASE-RELATED"/>
    <property type="match status" value="1"/>
</dbReference>
<protein>
    <submittedName>
        <fullName evidence="2">Inositol-1-monophosphatase</fullName>
        <ecNumber evidence="2">3.1.3.25</ecNumber>
    </submittedName>
</protein>
<dbReference type="AlphaFoldDB" id="A0A1M4E7A0"/>
<dbReference type="GO" id="GO:0007165">
    <property type="term" value="P:signal transduction"/>
    <property type="evidence" value="ECO:0007669"/>
    <property type="project" value="TreeGrafter"/>
</dbReference>
<feature type="binding site" evidence="1">
    <location>
        <position position="85"/>
    </location>
    <ligand>
        <name>Mg(2+)</name>
        <dbReference type="ChEBI" id="CHEBI:18420"/>
        <label>1</label>
        <note>catalytic</note>
    </ligand>
</feature>
<dbReference type="Gene3D" id="3.40.190.80">
    <property type="match status" value="1"/>
</dbReference>
<dbReference type="Gene3D" id="3.30.540.10">
    <property type="entry name" value="Fructose-1,6-Bisphosphatase, subunit A, domain 1"/>
    <property type="match status" value="1"/>
</dbReference>
<keyword evidence="1" id="KW-0479">Metal-binding</keyword>
<dbReference type="PRINTS" id="PR00377">
    <property type="entry name" value="IMPHPHTASES"/>
</dbReference>
<dbReference type="RefSeq" id="WP_225274123.1">
    <property type="nucleotide sequence ID" value="NZ_CP084058.1"/>
</dbReference>
<feature type="binding site" evidence="1">
    <location>
        <position position="88"/>
    </location>
    <ligand>
        <name>Mg(2+)</name>
        <dbReference type="ChEBI" id="CHEBI:18420"/>
        <label>1</label>
        <note>catalytic</note>
    </ligand>
</feature>
<accession>A0A1M4E7A0</accession>
<dbReference type="EMBL" id="LT559118">
    <property type="protein sequence ID" value="SBO94739.1"/>
    <property type="molecule type" value="Genomic_DNA"/>
</dbReference>
<dbReference type="GO" id="GO:0006020">
    <property type="term" value="P:inositol metabolic process"/>
    <property type="evidence" value="ECO:0007669"/>
    <property type="project" value="TreeGrafter"/>
</dbReference>
<keyword evidence="2" id="KW-0378">Hydrolase</keyword>
<dbReference type="SUPFAM" id="SSF56655">
    <property type="entry name" value="Carbohydrate phosphatase"/>
    <property type="match status" value="1"/>
</dbReference>
<dbReference type="InterPro" id="IPR000760">
    <property type="entry name" value="Inositol_monophosphatase-like"/>
</dbReference>
<sequence>MDLDHARTVAVEAAEAAGTLLLEGTRGALGTRAKGEAGDVVTDLDLASEKLLLERILTAYPSHTVIAEESGLVGAAGGEWTWLVDPLDGTNNVAIGLPTYVVGVALCRSGRPLLGVVHDPVSRQTWSAVRGRGAVTSSGLRLAPPYAPSPHGPLLAWTQGYGIARDDATVRRLKTALDLNARRVLQLWAPLLAWAMLARGDIDGIVGYRAGVVDLPAGALLAQEAGIEIRALDGGPYEECVDAPGDERSFVAAHPRALPGLLSLLE</sequence>
<feature type="binding site" evidence="1">
    <location>
        <position position="87"/>
    </location>
    <ligand>
        <name>Mg(2+)</name>
        <dbReference type="ChEBI" id="CHEBI:18420"/>
        <label>1</label>
        <note>catalytic</note>
    </ligand>
</feature>
<organism evidence="2">
    <name type="scientific">Nonomuraea gerenzanensis</name>
    <dbReference type="NCBI Taxonomy" id="93944"/>
    <lineage>
        <taxon>Bacteria</taxon>
        <taxon>Bacillati</taxon>
        <taxon>Actinomycetota</taxon>
        <taxon>Actinomycetes</taxon>
        <taxon>Streptosporangiales</taxon>
        <taxon>Streptosporangiaceae</taxon>
        <taxon>Nonomuraea</taxon>
    </lineage>
</organism>
<dbReference type="GO" id="GO:0046872">
    <property type="term" value="F:metal ion binding"/>
    <property type="evidence" value="ECO:0007669"/>
    <property type="project" value="UniProtKB-KW"/>
</dbReference>
<comment type="cofactor">
    <cofactor evidence="1">
        <name>Mg(2+)</name>
        <dbReference type="ChEBI" id="CHEBI:18420"/>
    </cofactor>
</comment>
<proteinExistence type="predicted"/>
<dbReference type="Pfam" id="PF00459">
    <property type="entry name" value="Inositol_P"/>
    <property type="match status" value="1"/>
</dbReference>
<keyword evidence="1" id="KW-0460">Magnesium</keyword>
<reference evidence="2" key="1">
    <citation type="submission" date="2016-04" db="EMBL/GenBank/DDBJ databases">
        <authorList>
            <person name="Evans L.H."/>
            <person name="Alamgir A."/>
            <person name="Owens N."/>
            <person name="Weber N.D."/>
            <person name="Virtaneva K."/>
            <person name="Barbian K."/>
            <person name="Babar A."/>
            <person name="Rosenke K."/>
        </authorList>
    </citation>
    <scope>NUCLEOTIDE SEQUENCE</scope>
    <source>
        <strain evidence="2">Nono1</strain>
    </source>
</reference>